<evidence type="ECO:0000256" key="1">
    <source>
        <dbReference type="SAM" id="MobiDB-lite"/>
    </source>
</evidence>
<protein>
    <submittedName>
        <fullName evidence="2">Uncharacterized protein</fullName>
    </submittedName>
</protein>
<evidence type="ECO:0000313" key="3">
    <source>
        <dbReference type="Proteomes" id="UP001501495"/>
    </source>
</evidence>
<organism evidence="2 3">
    <name type="scientific">Nocardioides fonticola</name>
    <dbReference type="NCBI Taxonomy" id="450363"/>
    <lineage>
        <taxon>Bacteria</taxon>
        <taxon>Bacillati</taxon>
        <taxon>Actinomycetota</taxon>
        <taxon>Actinomycetes</taxon>
        <taxon>Propionibacteriales</taxon>
        <taxon>Nocardioidaceae</taxon>
        <taxon>Nocardioides</taxon>
    </lineage>
</organism>
<proteinExistence type="predicted"/>
<gene>
    <name evidence="2" type="ORF">GCM10022215_24240</name>
</gene>
<feature type="region of interest" description="Disordered" evidence="1">
    <location>
        <begin position="38"/>
        <end position="116"/>
    </location>
</feature>
<sequence length="249" mass="26668">MSHNPFRSAPEKPTVITLDTLPQLFAHHRAIFGGWRMVDPREPVRPDDIPEEEWAALGDPGQRALVREREARTKAERELAAARARPAPPKSPPTTAPAPAAPAAPAVQPGDQPDITKIVQDAVTTAVAAAVKPFQEREEQRDAEEAAARIRSATVDAAKDLLHDPTDAAAHIDLTTVTDGQGQADPAKIQDALKKLIEAKPHLAKTDGRRYGQPGFGAGGSTAPLEQRVQATLRRMQEGAGLRVTTKGS</sequence>
<dbReference type="RefSeq" id="WP_344733659.1">
    <property type="nucleotide sequence ID" value="NZ_BAAAZH010000016.1"/>
</dbReference>
<comment type="caution">
    <text evidence="2">The sequence shown here is derived from an EMBL/GenBank/DDBJ whole genome shotgun (WGS) entry which is preliminary data.</text>
</comment>
<dbReference type="Proteomes" id="UP001501495">
    <property type="component" value="Unassembled WGS sequence"/>
</dbReference>
<feature type="compositionally biased region" description="Basic and acidic residues" evidence="1">
    <location>
        <begin position="65"/>
        <end position="80"/>
    </location>
</feature>
<keyword evidence="3" id="KW-1185">Reference proteome</keyword>
<dbReference type="EMBL" id="BAAAZH010000016">
    <property type="protein sequence ID" value="GAA4120513.1"/>
    <property type="molecule type" value="Genomic_DNA"/>
</dbReference>
<name>A0ABP7XKJ2_9ACTN</name>
<feature type="compositionally biased region" description="Basic and acidic residues" evidence="1">
    <location>
        <begin position="38"/>
        <end position="48"/>
    </location>
</feature>
<feature type="compositionally biased region" description="Pro residues" evidence="1">
    <location>
        <begin position="86"/>
        <end position="102"/>
    </location>
</feature>
<reference evidence="3" key="1">
    <citation type="journal article" date="2019" name="Int. J. Syst. Evol. Microbiol.">
        <title>The Global Catalogue of Microorganisms (GCM) 10K type strain sequencing project: providing services to taxonomists for standard genome sequencing and annotation.</title>
        <authorList>
            <consortium name="The Broad Institute Genomics Platform"/>
            <consortium name="The Broad Institute Genome Sequencing Center for Infectious Disease"/>
            <person name="Wu L."/>
            <person name="Ma J."/>
        </authorList>
    </citation>
    <scope>NUCLEOTIDE SEQUENCE [LARGE SCALE GENOMIC DNA]</scope>
    <source>
        <strain evidence="3">JCM 16703</strain>
    </source>
</reference>
<evidence type="ECO:0000313" key="2">
    <source>
        <dbReference type="EMBL" id="GAA4120513.1"/>
    </source>
</evidence>
<accession>A0ABP7XKJ2</accession>